<dbReference type="RefSeq" id="WP_123906942.1">
    <property type="nucleotide sequence ID" value="NZ_JAULSJ010000027.1"/>
</dbReference>
<proteinExistence type="predicted"/>
<protein>
    <submittedName>
        <fullName evidence="2">Uncharacterized protein</fullName>
    </submittedName>
</protein>
<accession>A0ABT8U9N3</accession>
<evidence type="ECO:0000256" key="1">
    <source>
        <dbReference type="SAM" id="MobiDB-lite"/>
    </source>
</evidence>
<sequence>MESKVNPETEESEFEKSELVKPQPIENKLVDEAEALCESFNCSYFTGKASGDTSNDDDILF</sequence>
<name>A0ABT8U9N3_9FLAO</name>
<dbReference type="Proteomes" id="UP001168128">
    <property type="component" value="Unassembled WGS sequence"/>
</dbReference>
<evidence type="ECO:0000313" key="3">
    <source>
        <dbReference type="Proteomes" id="UP001168128"/>
    </source>
</evidence>
<evidence type="ECO:0000313" key="2">
    <source>
        <dbReference type="EMBL" id="MDO3426353.1"/>
    </source>
</evidence>
<comment type="caution">
    <text evidence="2">The sequence shown here is derived from an EMBL/GenBank/DDBJ whole genome shotgun (WGS) entry which is preliminary data.</text>
</comment>
<dbReference type="EMBL" id="JAULSJ010000027">
    <property type="protein sequence ID" value="MDO3426353.1"/>
    <property type="molecule type" value="Genomic_DNA"/>
</dbReference>
<organism evidence="2 3">
    <name type="scientific">Chryseobacterium urinae</name>
    <dbReference type="NCBI Taxonomy" id="3058400"/>
    <lineage>
        <taxon>Bacteria</taxon>
        <taxon>Pseudomonadati</taxon>
        <taxon>Bacteroidota</taxon>
        <taxon>Flavobacteriia</taxon>
        <taxon>Flavobacteriales</taxon>
        <taxon>Weeksellaceae</taxon>
        <taxon>Chryseobacterium group</taxon>
        <taxon>Chryseobacterium</taxon>
    </lineage>
</organism>
<gene>
    <name evidence="2" type="ORF">QWT87_15805</name>
</gene>
<reference evidence="2" key="1">
    <citation type="submission" date="2023-07" db="EMBL/GenBank/DDBJ databases">
        <title>AMR profile of multidrug- resistance Chryseobacterium gambrini related strain.</title>
        <authorList>
            <person name="Kirdat K."/>
            <person name="Bhatt A."/>
            <person name="Kuyare S."/>
            <person name="Yadav A."/>
        </authorList>
    </citation>
    <scope>NUCLEOTIDE SEQUENCE</scope>
    <source>
        <strain evidence="2">APV-1</strain>
    </source>
</reference>
<feature type="region of interest" description="Disordered" evidence="1">
    <location>
        <begin position="1"/>
        <end position="21"/>
    </location>
</feature>
<keyword evidence="3" id="KW-1185">Reference proteome</keyword>